<evidence type="ECO:0000256" key="1">
    <source>
        <dbReference type="SAM" id="MobiDB-lite"/>
    </source>
</evidence>
<evidence type="ECO:0000313" key="2">
    <source>
        <dbReference type="EMBL" id="KKM98644.1"/>
    </source>
</evidence>
<accession>A0A0F9LU05</accession>
<dbReference type="AlphaFoldDB" id="A0A0F9LU05"/>
<organism evidence="2">
    <name type="scientific">marine sediment metagenome</name>
    <dbReference type="NCBI Taxonomy" id="412755"/>
    <lineage>
        <taxon>unclassified sequences</taxon>
        <taxon>metagenomes</taxon>
        <taxon>ecological metagenomes</taxon>
    </lineage>
</organism>
<protein>
    <submittedName>
        <fullName evidence="2">Uncharacterized protein</fullName>
    </submittedName>
</protein>
<gene>
    <name evidence="2" type="ORF">LCGC14_1155800</name>
</gene>
<reference evidence="2" key="1">
    <citation type="journal article" date="2015" name="Nature">
        <title>Complex archaea that bridge the gap between prokaryotes and eukaryotes.</title>
        <authorList>
            <person name="Spang A."/>
            <person name="Saw J.H."/>
            <person name="Jorgensen S.L."/>
            <person name="Zaremba-Niedzwiedzka K."/>
            <person name="Martijn J."/>
            <person name="Lind A.E."/>
            <person name="van Eijk R."/>
            <person name="Schleper C."/>
            <person name="Guy L."/>
            <person name="Ettema T.J."/>
        </authorList>
    </citation>
    <scope>NUCLEOTIDE SEQUENCE</scope>
</reference>
<name>A0A0F9LU05_9ZZZZ</name>
<sequence length="72" mass="8414">MSEEKLAHKWNPKNGTHEDLGLKIGTPEEVFWTDAKRKLENSILQYTESLIGDKLMLELAEKRIAEEKKKFK</sequence>
<feature type="region of interest" description="Disordered" evidence="1">
    <location>
        <begin position="1"/>
        <end position="21"/>
    </location>
</feature>
<proteinExistence type="predicted"/>
<comment type="caution">
    <text evidence="2">The sequence shown here is derived from an EMBL/GenBank/DDBJ whole genome shotgun (WGS) entry which is preliminary data.</text>
</comment>
<dbReference type="EMBL" id="LAZR01005594">
    <property type="protein sequence ID" value="KKM98644.1"/>
    <property type="molecule type" value="Genomic_DNA"/>
</dbReference>